<evidence type="ECO:0000256" key="4">
    <source>
        <dbReference type="SAM" id="MobiDB-lite"/>
    </source>
</evidence>
<comment type="similarity">
    <text evidence="1">Belongs to the DeSI family.</text>
</comment>
<feature type="compositionally biased region" description="Low complexity" evidence="4">
    <location>
        <begin position="199"/>
        <end position="223"/>
    </location>
</feature>
<dbReference type="PANTHER" id="PTHR12378:SF80">
    <property type="entry name" value="IP06716P-RELATED"/>
    <property type="match status" value="1"/>
</dbReference>
<dbReference type="EMBL" id="SNRW01009826">
    <property type="protein sequence ID" value="KAA6377432.1"/>
    <property type="molecule type" value="Genomic_DNA"/>
</dbReference>
<evidence type="ECO:0000313" key="6">
    <source>
        <dbReference type="EMBL" id="KAA6377432.1"/>
    </source>
</evidence>
<proteinExistence type="inferred from homology"/>
<comment type="caution">
    <text evidence="6">The sequence shown here is derived from an EMBL/GenBank/DDBJ whole genome shotgun (WGS) entry which is preliminary data.</text>
</comment>
<dbReference type="AlphaFoldDB" id="A0A5J4V4X1"/>
<keyword evidence="3" id="KW-0378">Hydrolase</keyword>
<evidence type="ECO:0000256" key="1">
    <source>
        <dbReference type="ARBA" id="ARBA00008140"/>
    </source>
</evidence>
<gene>
    <name evidence="6" type="ORF">EZS28_027040</name>
</gene>
<dbReference type="InterPro" id="IPR042266">
    <property type="entry name" value="PPPDE_sf"/>
</dbReference>
<evidence type="ECO:0000256" key="2">
    <source>
        <dbReference type="ARBA" id="ARBA00022670"/>
    </source>
</evidence>
<dbReference type="GO" id="GO:0101005">
    <property type="term" value="F:deubiquitinase activity"/>
    <property type="evidence" value="ECO:0007669"/>
    <property type="project" value="TreeGrafter"/>
</dbReference>
<evidence type="ECO:0000259" key="5">
    <source>
        <dbReference type="PROSITE" id="PS51858"/>
    </source>
</evidence>
<feature type="domain" description="PPPDE" evidence="5">
    <location>
        <begin position="5"/>
        <end position="132"/>
    </location>
</feature>
<dbReference type="Gene3D" id="3.90.1720.30">
    <property type="entry name" value="PPPDE domains"/>
    <property type="match status" value="1"/>
</dbReference>
<reference evidence="6 7" key="1">
    <citation type="submission" date="2019-03" db="EMBL/GenBank/DDBJ databases">
        <title>Single cell metagenomics reveals metabolic interactions within the superorganism composed of flagellate Streblomastix strix and complex community of Bacteroidetes bacteria on its surface.</title>
        <authorList>
            <person name="Treitli S.C."/>
            <person name="Kolisko M."/>
            <person name="Husnik F."/>
            <person name="Keeling P."/>
            <person name="Hampl V."/>
        </authorList>
    </citation>
    <scope>NUCLEOTIDE SEQUENCE [LARGE SCALE GENOMIC DNA]</scope>
    <source>
        <strain evidence="6">ST1C</strain>
    </source>
</reference>
<evidence type="ECO:0000256" key="3">
    <source>
        <dbReference type="ARBA" id="ARBA00022801"/>
    </source>
</evidence>
<feature type="region of interest" description="Disordered" evidence="4">
    <location>
        <begin position="199"/>
        <end position="237"/>
    </location>
</feature>
<protein>
    <submittedName>
        <fullName evidence="6">Putative pppde peptidase family</fullName>
    </submittedName>
</protein>
<dbReference type="PANTHER" id="PTHR12378">
    <property type="entry name" value="DESUMOYLATING ISOPEPTIDASE"/>
    <property type="match status" value="1"/>
</dbReference>
<dbReference type="Pfam" id="PF05903">
    <property type="entry name" value="Peptidase_C97"/>
    <property type="match status" value="1"/>
</dbReference>
<dbReference type="SMART" id="SM01179">
    <property type="entry name" value="DUF862"/>
    <property type="match status" value="1"/>
</dbReference>
<accession>A0A5J4V4X1</accession>
<dbReference type="GO" id="GO:0016579">
    <property type="term" value="P:protein deubiquitination"/>
    <property type="evidence" value="ECO:0007669"/>
    <property type="project" value="TreeGrafter"/>
</dbReference>
<dbReference type="PROSITE" id="PS51858">
    <property type="entry name" value="PPPDE"/>
    <property type="match status" value="1"/>
</dbReference>
<sequence>MDTDHFVYVNVYNLLLKGRNINTPLLGLYHSGTVIRKREYGYGAGLDGTGVWVQYPGLPPSNCTFKERIDIGPCVLSDYDIDEIIDTLRREYLGPEYHLVRRNCNHFTNDMISRLCGQTLPKWINRPASFASTFIGKQPKIPYAYEQNKILRMKQLYSGQYEDFSEDNLDFGFMDEKNNDFFDSGFSLVSNYRPQNNQIQSYSSQQQLSPSSSSSSSSSGYSLTNRPSSISYFYSSG</sequence>
<feature type="compositionally biased region" description="Polar residues" evidence="4">
    <location>
        <begin position="224"/>
        <end position="237"/>
    </location>
</feature>
<dbReference type="Proteomes" id="UP000324800">
    <property type="component" value="Unassembled WGS sequence"/>
</dbReference>
<dbReference type="InterPro" id="IPR008580">
    <property type="entry name" value="PPPDE_dom"/>
</dbReference>
<keyword evidence="2" id="KW-0645">Protease</keyword>
<organism evidence="6 7">
    <name type="scientific">Streblomastix strix</name>
    <dbReference type="NCBI Taxonomy" id="222440"/>
    <lineage>
        <taxon>Eukaryota</taxon>
        <taxon>Metamonada</taxon>
        <taxon>Preaxostyla</taxon>
        <taxon>Oxymonadida</taxon>
        <taxon>Streblomastigidae</taxon>
        <taxon>Streblomastix</taxon>
    </lineage>
</organism>
<name>A0A5J4V4X1_9EUKA</name>
<dbReference type="GO" id="GO:0006508">
    <property type="term" value="P:proteolysis"/>
    <property type="evidence" value="ECO:0007669"/>
    <property type="project" value="UniProtKB-KW"/>
</dbReference>
<dbReference type="OrthoDB" id="412286at2759"/>
<evidence type="ECO:0000313" key="7">
    <source>
        <dbReference type="Proteomes" id="UP000324800"/>
    </source>
</evidence>